<dbReference type="CDD" id="cd00761">
    <property type="entry name" value="Glyco_tranf_GTA_type"/>
    <property type="match status" value="1"/>
</dbReference>
<dbReference type="InterPro" id="IPR029044">
    <property type="entry name" value="Nucleotide-diphossugar_trans"/>
</dbReference>
<feature type="non-terminal residue" evidence="2">
    <location>
        <position position="99"/>
    </location>
</feature>
<dbReference type="PANTHER" id="PTHR43685">
    <property type="entry name" value="GLYCOSYLTRANSFERASE"/>
    <property type="match status" value="1"/>
</dbReference>
<feature type="domain" description="Glycosyltransferase 2-like" evidence="1">
    <location>
        <begin position="4"/>
        <end position="98"/>
    </location>
</feature>
<dbReference type="InterPro" id="IPR050834">
    <property type="entry name" value="Glycosyltransf_2"/>
</dbReference>
<comment type="caution">
    <text evidence="2">The sequence shown here is derived from an EMBL/GenBank/DDBJ whole genome shotgun (WGS) entry which is preliminary data.</text>
</comment>
<dbReference type="AlphaFoldDB" id="X0X492"/>
<sequence length="99" mass="10851">MDISVIVPVFNGGKKIGKCVNALKRQKTERTFEIIVVDDGSTDRSLHGIEGNGIRVFKQPNQGPGAARNLGVEKALGKIVLFTDADCEPLKDWIEQMAR</sequence>
<dbReference type="Pfam" id="PF00535">
    <property type="entry name" value="Glycos_transf_2"/>
    <property type="match status" value="1"/>
</dbReference>
<dbReference type="Gene3D" id="3.90.550.10">
    <property type="entry name" value="Spore Coat Polysaccharide Biosynthesis Protein SpsA, Chain A"/>
    <property type="match status" value="1"/>
</dbReference>
<accession>X0X492</accession>
<evidence type="ECO:0000313" key="2">
    <source>
        <dbReference type="EMBL" id="GAG38019.1"/>
    </source>
</evidence>
<organism evidence="2">
    <name type="scientific">marine sediment metagenome</name>
    <dbReference type="NCBI Taxonomy" id="412755"/>
    <lineage>
        <taxon>unclassified sequences</taxon>
        <taxon>metagenomes</taxon>
        <taxon>ecological metagenomes</taxon>
    </lineage>
</organism>
<protein>
    <recommendedName>
        <fullName evidence="1">Glycosyltransferase 2-like domain-containing protein</fullName>
    </recommendedName>
</protein>
<name>X0X492_9ZZZZ</name>
<gene>
    <name evidence="2" type="ORF">S01H1_63740</name>
</gene>
<dbReference type="InterPro" id="IPR001173">
    <property type="entry name" value="Glyco_trans_2-like"/>
</dbReference>
<dbReference type="SUPFAM" id="SSF53448">
    <property type="entry name" value="Nucleotide-diphospho-sugar transferases"/>
    <property type="match status" value="1"/>
</dbReference>
<dbReference type="PANTHER" id="PTHR43685:SF2">
    <property type="entry name" value="GLYCOSYLTRANSFERASE 2-LIKE DOMAIN-CONTAINING PROTEIN"/>
    <property type="match status" value="1"/>
</dbReference>
<proteinExistence type="predicted"/>
<reference evidence="2" key="1">
    <citation type="journal article" date="2014" name="Front. Microbiol.">
        <title>High frequency of phylogenetically diverse reductive dehalogenase-homologous genes in deep subseafloor sedimentary metagenomes.</title>
        <authorList>
            <person name="Kawai M."/>
            <person name="Futagami T."/>
            <person name="Toyoda A."/>
            <person name="Takaki Y."/>
            <person name="Nishi S."/>
            <person name="Hori S."/>
            <person name="Arai W."/>
            <person name="Tsubouchi T."/>
            <person name="Morono Y."/>
            <person name="Uchiyama I."/>
            <person name="Ito T."/>
            <person name="Fujiyama A."/>
            <person name="Inagaki F."/>
            <person name="Takami H."/>
        </authorList>
    </citation>
    <scope>NUCLEOTIDE SEQUENCE</scope>
    <source>
        <strain evidence="2">Expedition CK06-06</strain>
    </source>
</reference>
<dbReference type="EMBL" id="BARS01041972">
    <property type="protein sequence ID" value="GAG38019.1"/>
    <property type="molecule type" value="Genomic_DNA"/>
</dbReference>
<evidence type="ECO:0000259" key="1">
    <source>
        <dbReference type="Pfam" id="PF00535"/>
    </source>
</evidence>